<dbReference type="InterPro" id="IPR000994">
    <property type="entry name" value="Pept_M24"/>
</dbReference>
<dbReference type="PANTHER" id="PTHR46112">
    <property type="entry name" value="AMINOPEPTIDASE"/>
    <property type="match status" value="1"/>
</dbReference>
<dbReference type="KEGG" id="fgi:OP10G_2164"/>
<dbReference type="RefSeq" id="WP_052547690.1">
    <property type="nucleotide sequence ID" value="NZ_CP007139.1"/>
</dbReference>
<dbReference type="PANTHER" id="PTHR46112:SF3">
    <property type="entry name" value="AMINOPEPTIDASE YPDF"/>
    <property type="match status" value="1"/>
</dbReference>
<dbReference type="SUPFAM" id="SSF55920">
    <property type="entry name" value="Creatinase/aminopeptidase"/>
    <property type="match status" value="1"/>
</dbReference>
<dbReference type="PRINTS" id="PR00599">
    <property type="entry name" value="MAPEPTIDASE"/>
</dbReference>
<protein>
    <submittedName>
        <fullName evidence="3">Xaa-Pro dipeptidase</fullName>
    </submittedName>
</protein>
<dbReference type="Proteomes" id="UP000027982">
    <property type="component" value="Chromosome"/>
</dbReference>
<reference evidence="3 4" key="1">
    <citation type="journal article" date="2014" name="PLoS ONE">
        <title>The first complete genome sequence of the class fimbriimonadia in the phylum armatimonadetes.</title>
        <authorList>
            <person name="Hu Z.Y."/>
            <person name="Wang Y.Z."/>
            <person name="Im W.T."/>
            <person name="Wang S.Y."/>
            <person name="Zhao G.P."/>
            <person name="Zheng H.J."/>
            <person name="Quan Z.X."/>
        </authorList>
    </citation>
    <scope>NUCLEOTIDE SEQUENCE [LARGE SCALE GENOMIC DNA]</scope>
    <source>
        <strain evidence="3">Gsoil 348</strain>
    </source>
</reference>
<dbReference type="OrthoDB" id="9806388at2"/>
<accession>A0A068NQ95</accession>
<dbReference type="CDD" id="cd01092">
    <property type="entry name" value="APP-like"/>
    <property type="match status" value="1"/>
</dbReference>
<feature type="domain" description="Creatinase N-terminal" evidence="2">
    <location>
        <begin position="2"/>
        <end position="127"/>
    </location>
</feature>
<dbReference type="SUPFAM" id="SSF53092">
    <property type="entry name" value="Creatinase/prolidase N-terminal domain"/>
    <property type="match status" value="1"/>
</dbReference>
<gene>
    <name evidence="3" type="ORF">OP10G_2164</name>
</gene>
<dbReference type="GO" id="GO:0004177">
    <property type="term" value="F:aminopeptidase activity"/>
    <property type="evidence" value="ECO:0007669"/>
    <property type="project" value="UniProtKB-ARBA"/>
</dbReference>
<dbReference type="HOGENOM" id="CLU_017266_4_2_0"/>
<dbReference type="Pfam" id="PF01321">
    <property type="entry name" value="Creatinase_N"/>
    <property type="match status" value="1"/>
</dbReference>
<dbReference type="Gene3D" id="3.90.230.10">
    <property type="entry name" value="Creatinase/methionine aminopeptidase superfamily"/>
    <property type="match status" value="1"/>
</dbReference>
<feature type="domain" description="Peptidase M24" evidence="1">
    <location>
        <begin position="135"/>
        <end position="336"/>
    </location>
</feature>
<dbReference type="InterPro" id="IPR000587">
    <property type="entry name" value="Creatinase_N"/>
</dbReference>
<proteinExistence type="predicted"/>
<dbReference type="InterPro" id="IPR001714">
    <property type="entry name" value="Pept_M24_MAP"/>
</dbReference>
<dbReference type="GO" id="GO:0008235">
    <property type="term" value="F:metalloexopeptidase activity"/>
    <property type="evidence" value="ECO:0007669"/>
    <property type="project" value="UniProtKB-ARBA"/>
</dbReference>
<dbReference type="AlphaFoldDB" id="A0A068NQ95"/>
<evidence type="ECO:0000313" key="3">
    <source>
        <dbReference type="EMBL" id="AIE85532.1"/>
    </source>
</evidence>
<dbReference type="InterPro" id="IPR036005">
    <property type="entry name" value="Creatinase/aminopeptidase-like"/>
</dbReference>
<evidence type="ECO:0000259" key="1">
    <source>
        <dbReference type="Pfam" id="PF00557"/>
    </source>
</evidence>
<name>A0A068NQ95_FIMGI</name>
<dbReference type="Gene3D" id="3.40.350.10">
    <property type="entry name" value="Creatinase/prolidase N-terminal domain"/>
    <property type="match status" value="1"/>
</dbReference>
<dbReference type="EMBL" id="CP007139">
    <property type="protein sequence ID" value="AIE85532.1"/>
    <property type="molecule type" value="Genomic_DNA"/>
</dbReference>
<sequence length="355" mass="39165">MDKLRAELAREGVEAMLVSDPTNVGWLTGFTGTFGRTIVTPKDALFVTDSRYTIQAQEEVKGMSMVSFANPIDGDEFTAQQARSLGITRLGFETATTTYSQWQRLTDKFDGIELVPVRDVLSEMRQVKGQDEVDKIRRACGVSDAAFDHVRRLIQPGVTELDIALDLEFFMRRQGAEVAFPSIVVSGERSARPHGKPSEKKLEIGDFVTMDFGARVEGYNSDITRTVVVGEATDRHREVYGAVLEAQLKSLDAIKPGAKARDIDRLSRDVLATHGLDKYFGHGLGHGLGRIVHDTGRLSPSSEDTIRVGQVWTVEPGVYIPGFGGVRIEDDVLVTETGIEIFNHSTKELLVLPEK</sequence>
<organism evidence="3 4">
    <name type="scientific">Fimbriimonas ginsengisoli Gsoil 348</name>
    <dbReference type="NCBI Taxonomy" id="661478"/>
    <lineage>
        <taxon>Bacteria</taxon>
        <taxon>Bacillati</taxon>
        <taxon>Armatimonadota</taxon>
        <taxon>Fimbriimonadia</taxon>
        <taxon>Fimbriimonadales</taxon>
        <taxon>Fimbriimonadaceae</taxon>
        <taxon>Fimbriimonas</taxon>
    </lineage>
</organism>
<dbReference type="eggNOG" id="COG0006">
    <property type="taxonomic scope" value="Bacteria"/>
</dbReference>
<keyword evidence="4" id="KW-1185">Reference proteome</keyword>
<dbReference type="InterPro" id="IPR050659">
    <property type="entry name" value="Peptidase_M24B"/>
</dbReference>
<evidence type="ECO:0000313" key="4">
    <source>
        <dbReference type="Proteomes" id="UP000027982"/>
    </source>
</evidence>
<dbReference type="Pfam" id="PF00557">
    <property type="entry name" value="Peptidase_M24"/>
    <property type="match status" value="1"/>
</dbReference>
<dbReference type="STRING" id="661478.OP10G_2164"/>
<evidence type="ECO:0000259" key="2">
    <source>
        <dbReference type="Pfam" id="PF01321"/>
    </source>
</evidence>
<dbReference type="InterPro" id="IPR029149">
    <property type="entry name" value="Creatin/AminoP/Spt16_N"/>
</dbReference>